<dbReference type="InterPro" id="IPR043068">
    <property type="entry name" value="SAUGI_sf"/>
</dbReference>
<evidence type="ECO:0000313" key="1">
    <source>
        <dbReference type="EMBL" id="BAI83361.1"/>
    </source>
</evidence>
<organism evidence="1">
    <name type="scientific">Macrococcoides caseolyticum</name>
    <dbReference type="NCBI Taxonomy" id="69966"/>
    <lineage>
        <taxon>Bacteria</taxon>
        <taxon>Bacillati</taxon>
        <taxon>Bacillota</taxon>
        <taxon>Bacilli</taxon>
        <taxon>Bacillales</taxon>
        <taxon>Staphylococcaceae</taxon>
        <taxon>Macrococcoides</taxon>
    </lineage>
</organism>
<dbReference type="PDB" id="8AIN">
    <property type="method" value="X-ray"/>
    <property type="resolution" value="2.70 A"/>
    <property type="chains" value="B=17-136"/>
</dbReference>
<dbReference type="SMR" id="D4AH32"/>
<dbReference type="Gene3D" id="3.10.450.250">
    <property type="entry name" value="S. aureus uracil DNA glycosylase inhibitor"/>
    <property type="match status" value="1"/>
</dbReference>
<dbReference type="InterPro" id="IPR009295">
    <property type="entry name" value="SAUGI"/>
</dbReference>
<protein>
    <submittedName>
        <fullName evidence="1">Uncharacterized protein</fullName>
    </submittedName>
</protein>
<accession>D4AH32</accession>
<dbReference type="AlphaFoldDB" id="D4AH32"/>
<reference evidence="2" key="2">
    <citation type="journal article" date="2023" name="Viruses">
        <title>A Multimodal Approach towards Genomic Identification of Protein Inhibitors of Uracil-DNA Glycosylase.</title>
        <authorList>
            <person name="Muselmani W."/>
            <person name="Kashif-Khan N."/>
            <person name="Bagneris C."/>
            <person name="Santangelo R."/>
            <person name="Williams M.A."/>
            <person name="Savva R."/>
        </authorList>
    </citation>
    <scope>X-RAY CRYSTALLOGRAPHY (2.70 ANGSTROMS) OF 17-136</scope>
</reference>
<proteinExistence type="evidence at protein level"/>
<evidence type="ECO:0007829" key="2">
    <source>
        <dbReference type="PDB" id="8AIN"/>
    </source>
</evidence>
<keyword evidence="2" id="KW-0002">3D-structure</keyword>
<reference evidence="1" key="1">
    <citation type="journal article" date="2010" name="Antimicrob. Agents Chemother.">
        <title>Staphylococcal cassette chromosome mec-like element in Macrococcus caseolyticus.</title>
        <authorList>
            <person name="Tsubakishita S."/>
            <person name="Kuwahara-Arai K."/>
            <person name="Baba T."/>
            <person name="Hiramatsu K."/>
        </authorList>
    </citation>
    <scope>NUCLEOTIDE SEQUENCE</scope>
    <source>
        <strain evidence="1">JCSC7096</strain>
    </source>
</reference>
<sequence length="136" mass="15950">MMYNMHQIKSIGGNNVMKQIKAHLTRYVEEILNLSSQEYLTEFVQLGIEELAWGERKIPEKLKGAIIDTYTFYNHSLIKDYIYSFIGTYQGKIILLGYTNGEYEHFFYINDTDKTLHSELHLLNLTEEDLEFVNVG</sequence>
<name>D4AH32_9STAP</name>
<dbReference type="EMBL" id="AB498756">
    <property type="protein sequence ID" value="BAI83361.1"/>
    <property type="molecule type" value="Genomic_DNA"/>
</dbReference>
<dbReference type="Pfam" id="PF06106">
    <property type="entry name" value="SAUGI"/>
    <property type="match status" value="1"/>
</dbReference>